<protein>
    <recommendedName>
        <fullName evidence="7">Centrosomal protein 57kDa-like protein 1</fullName>
    </recommendedName>
    <alternativeName>
        <fullName evidence="8">Cep57-related protein</fullName>
    </alternativeName>
</protein>
<reference evidence="13" key="1">
    <citation type="journal article" date="2014" name="Nature">
        <title>Elephant shark genome provides unique insights into gnathostome evolution.</title>
        <authorList>
            <consortium name="International Elephant Shark Genome Sequencing Consortium"/>
            <person name="Venkatesh B."/>
            <person name="Lee A.P."/>
            <person name="Ravi V."/>
            <person name="Maurya A.K."/>
            <person name="Lian M.M."/>
            <person name="Swann J.B."/>
            <person name="Ohta Y."/>
            <person name="Flajnik M.F."/>
            <person name="Sutoh Y."/>
            <person name="Kasahara M."/>
            <person name="Hoon S."/>
            <person name="Gangu V."/>
            <person name="Roy S.W."/>
            <person name="Irimia M."/>
            <person name="Korzh V."/>
            <person name="Kondrychyn I."/>
            <person name="Lim Z.W."/>
            <person name="Tay B.H."/>
            <person name="Tohari S."/>
            <person name="Kong K.W."/>
            <person name="Ho S."/>
            <person name="Lorente-Galdos B."/>
            <person name="Quilez J."/>
            <person name="Marques-Bonet T."/>
            <person name="Raney B.J."/>
            <person name="Ingham P.W."/>
            <person name="Tay A."/>
            <person name="Hillier L.W."/>
            <person name="Minx P."/>
            <person name="Boehm T."/>
            <person name="Wilson R.K."/>
            <person name="Brenner S."/>
            <person name="Warren W.C."/>
        </authorList>
    </citation>
    <scope>NUCLEOTIDE SEQUENCE</scope>
    <source>
        <tissue evidence="13">Kidney</tissue>
    </source>
</reference>
<dbReference type="PANTHER" id="PTHR19336">
    <property type="entry name" value="UNCHARACTERIZED DUF1167"/>
    <property type="match status" value="1"/>
</dbReference>
<dbReference type="EMBL" id="JW867191">
    <property type="protein sequence ID" value="AFO99708.1"/>
    <property type="molecule type" value="mRNA"/>
</dbReference>
<feature type="coiled-coil region" evidence="9">
    <location>
        <begin position="226"/>
        <end position="253"/>
    </location>
</feature>
<dbReference type="GO" id="GO:0005813">
    <property type="term" value="C:centrosome"/>
    <property type="evidence" value="ECO:0007669"/>
    <property type="project" value="UniProtKB-SubCell"/>
</dbReference>
<feature type="compositionally biased region" description="Basic residues" evidence="10">
    <location>
        <begin position="274"/>
        <end position="284"/>
    </location>
</feature>
<keyword evidence="4" id="KW-0493">Microtubule</keyword>
<evidence type="ECO:0000313" key="13">
    <source>
        <dbReference type="EMBL" id="AFO99708.1"/>
    </source>
</evidence>
<feature type="coiled-coil region" evidence="9">
    <location>
        <begin position="419"/>
        <end position="477"/>
    </location>
</feature>
<evidence type="ECO:0000256" key="7">
    <source>
        <dbReference type="ARBA" id="ARBA00041218"/>
    </source>
</evidence>
<evidence type="ECO:0000256" key="6">
    <source>
        <dbReference type="ARBA" id="ARBA00023212"/>
    </source>
</evidence>
<dbReference type="Pfam" id="PF06657">
    <property type="entry name" value="Cep57_MT_bd"/>
    <property type="match status" value="1"/>
</dbReference>
<comment type="subcellular location">
    <subcellularLocation>
        <location evidence="1">Cytoplasm</location>
        <location evidence="1">Cytoskeleton</location>
        <location evidence="1">Microtubule organizing center</location>
        <location evidence="1">Centrosome</location>
    </subcellularLocation>
</comment>
<feature type="coiled-coil region" evidence="9">
    <location>
        <begin position="99"/>
        <end position="151"/>
    </location>
</feature>
<feature type="region of interest" description="Disordered" evidence="10">
    <location>
        <begin position="272"/>
        <end position="295"/>
    </location>
</feature>
<dbReference type="GO" id="GO:0005874">
    <property type="term" value="C:microtubule"/>
    <property type="evidence" value="ECO:0007669"/>
    <property type="project" value="UniProtKB-KW"/>
</dbReference>
<accession>V9KMH7</accession>
<feature type="non-terminal residue" evidence="13">
    <location>
        <position position="1"/>
    </location>
</feature>
<feature type="compositionally biased region" description="Polar residues" evidence="10">
    <location>
        <begin position="352"/>
        <end position="366"/>
    </location>
</feature>
<dbReference type="FunFam" id="1.20.58.90:FF:000003">
    <property type="entry name" value="Centrosomal protein of 57 kDa"/>
    <property type="match status" value="1"/>
</dbReference>
<dbReference type="GO" id="GO:0042802">
    <property type="term" value="F:identical protein binding"/>
    <property type="evidence" value="ECO:0007669"/>
    <property type="project" value="InterPro"/>
</dbReference>
<dbReference type="InterPro" id="IPR025913">
    <property type="entry name" value="Cep57_CLD"/>
</dbReference>
<dbReference type="Pfam" id="PF14073">
    <property type="entry name" value="Cep57_CLD"/>
    <property type="match status" value="1"/>
</dbReference>
<feature type="region of interest" description="Disordered" evidence="10">
    <location>
        <begin position="338"/>
        <end position="375"/>
    </location>
</feature>
<dbReference type="InterPro" id="IPR051756">
    <property type="entry name" value="Centrosomal_MT-associated"/>
</dbReference>
<evidence type="ECO:0000256" key="8">
    <source>
        <dbReference type="ARBA" id="ARBA00042578"/>
    </source>
</evidence>
<dbReference type="AlphaFoldDB" id="V9KMH7"/>
<feature type="domain" description="Cep57 centrosome microtubule-binding" evidence="11">
    <location>
        <begin position="377"/>
        <end position="446"/>
    </location>
</feature>
<feature type="domain" description="Cep57 centrosome localisation" evidence="12">
    <location>
        <begin position="94"/>
        <end position="268"/>
    </location>
</feature>
<keyword evidence="3" id="KW-0963">Cytoplasm</keyword>
<comment type="similarity">
    <text evidence="2">Belongs to the translokin family.</text>
</comment>
<proteinExistence type="evidence at transcript level"/>
<evidence type="ECO:0000256" key="5">
    <source>
        <dbReference type="ARBA" id="ARBA00023054"/>
    </source>
</evidence>
<sequence>TGDGVLWQTVNDGIKILCWPHLGLWIWGGIHFKSMDSPFKHSFIGSYCQPPSLEKISVPTAGVEQRPVSNQVDLTMERTSESIGVIDLGLNSKAVASALKSLQEKIWCMEVERTKAEQNLKRLGLEASQYKNALEQEKKEVVNVKSQVTNEICAQLATVEGRCSLLEKQLDYMRNMVVQAETEKNILLEKQASLQLERYWDNAELQSKLEKLEILEQDCFKVNATQDRAENKIHELELKLQEEEHQRKLIQDKAAQLQTGLVMNQILMESSSARMKKKKKKKQGSGKISTGQEYIRPPSAWPKLADFPFVAGKSTSHSHSVTANVQNVFHLMKYHNTKINDGNQRPPERRTFTNSGERSYDSNTLKNEAPRSVSSCSSCTPSEGLSELLLALQDELGQMSFEHQDLLKQIQETKNTNVREDLERELDSLVKRMERKGDQICKLKKHQNNVEKLRQKARKLKRQAASVKKRAKDLDGMNELPVIPRGTEFSAKTTSALGQKGKESLQLLKNAQKLQMTLKKDDIVWDQ</sequence>
<name>V9KMH7_CALMI</name>
<keyword evidence="5 9" id="KW-0175">Coiled coil</keyword>
<evidence type="ECO:0000256" key="2">
    <source>
        <dbReference type="ARBA" id="ARBA00008179"/>
    </source>
</evidence>
<evidence type="ECO:0000256" key="10">
    <source>
        <dbReference type="SAM" id="MobiDB-lite"/>
    </source>
</evidence>
<organism evidence="13">
    <name type="scientific">Callorhinchus milii</name>
    <name type="common">Ghost shark</name>
    <dbReference type="NCBI Taxonomy" id="7868"/>
    <lineage>
        <taxon>Eukaryota</taxon>
        <taxon>Metazoa</taxon>
        <taxon>Chordata</taxon>
        <taxon>Craniata</taxon>
        <taxon>Vertebrata</taxon>
        <taxon>Chondrichthyes</taxon>
        <taxon>Holocephali</taxon>
        <taxon>Chimaeriformes</taxon>
        <taxon>Callorhinchidae</taxon>
        <taxon>Callorhinchus</taxon>
    </lineage>
</organism>
<dbReference type="InterPro" id="IPR024957">
    <property type="entry name" value="Cep57_MT-bd_dom"/>
</dbReference>
<evidence type="ECO:0000256" key="1">
    <source>
        <dbReference type="ARBA" id="ARBA00004300"/>
    </source>
</evidence>
<evidence type="ECO:0000256" key="9">
    <source>
        <dbReference type="SAM" id="Coils"/>
    </source>
</evidence>
<dbReference type="GO" id="GO:0043015">
    <property type="term" value="F:gamma-tubulin binding"/>
    <property type="evidence" value="ECO:0007669"/>
    <property type="project" value="InterPro"/>
</dbReference>
<evidence type="ECO:0000256" key="3">
    <source>
        <dbReference type="ARBA" id="ARBA00022490"/>
    </source>
</evidence>
<evidence type="ECO:0000259" key="11">
    <source>
        <dbReference type="Pfam" id="PF06657"/>
    </source>
</evidence>
<dbReference type="Gene3D" id="1.20.58.90">
    <property type="match status" value="1"/>
</dbReference>
<keyword evidence="6" id="KW-0206">Cytoskeleton</keyword>
<dbReference type="GO" id="GO:0008017">
    <property type="term" value="F:microtubule binding"/>
    <property type="evidence" value="ECO:0007669"/>
    <property type="project" value="InterPro"/>
</dbReference>
<dbReference type="PANTHER" id="PTHR19336:SF10">
    <property type="entry name" value="CENTROSOMAL PROTEIN CEP57L1"/>
    <property type="match status" value="1"/>
</dbReference>
<evidence type="ECO:0000259" key="12">
    <source>
        <dbReference type="Pfam" id="PF14073"/>
    </source>
</evidence>
<evidence type="ECO:0000256" key="4">
    <source>
        <dbReference type="ARBA" id="ARBA00022701"/>
    </source>
</evidence>